<dbReference type="InterPro" id="IPR015424">
    <property type="entry name" value="PyrdxlP-dep_Trfase"/>
</dbReference>
<dbReference type="RefSeq" id="WP_243377607.1">
    <property type="nucleotide sequence ID" value="NZ_JAKZJU020000001.1"/>
</dbReference>
<comment type="subunit">
    <text evidence="3">Homotetramer.</text>
</comment>
<protein>
    <submittedName>
        <fullName evidence="6">Beta-eliminating lyase-related protein</fullName>
    </submittedName>
</protein>
<comment type="cofactor">
    <cofactor evidence="1">
        <name>pyridoxal 5'-phosphate</name>
        <dbReference type="ChEBI" id="CHEBI:597326"/>
    </cofactor>
</comment>
<evidence type="ECO:0000313" key="7">
    <source>
        <dbReference type="Proteomes" id="UP001165481"/>
    </source>
</evidence>
<evidence type="ECO:0000256" key="3">
    <source>
        <dbReference type="ARBA" id="ARBA00011881"/>
    </source>
</evidence>
<dbReference type="InterPro" id="IPR015421">
    <property type="entry name" value="PyrdxlP-dep_Trfase_major"/>
</dbReference>
<dbReference type="InterPro" id="IPR001597">
    <property type="entry name" value="ArAA_b-elim_lyase/Thr_aldolase"/>
</dbReference>
<evidence type="ECO:0000256" key="1">
    <source>
        <dbReference type="ARBA" id="ARBA00001933"/>
    </source>
</evidence>
<dbReference type="Pfam" id="PF01212">
    <property type="entry name" value="Beta_elim_lyase"/>
    <property type="match status" value="1"/>
</dbReference>
<proteinExistence type="inferred from homology"/>
<gene>
    <name evidence="6" type="ORF">MUN46_007550</name>
</gene>
<keyword evidence="6" id="KW-0456">Lyase</keyword>
<comment type="similarity">
    <text evidence="2">Belongs to the threonine aldolase family.</text>
</comment>
<dbReference type="PANTHER" id="PTHR48097:SF5">
    <property type="entry name" value="LOW SPECIFICITY L-THREONINE ALDOLASE"/>
    <property type="match status" value="1"/>
</dbReference>
<dbReference type="EMBL" id="JAKZJU020000001">
    <property type="protein sequence ID" value="MDL2059781.1"/>
    <property type="molecule type" value="Genomic_DNA"/>
</dbReference>
<keyword evidence="4" id="KW-0663">Pyridoxal phosphate</keyword>
<organism evidence="6 7">
    <name type="scientific">Mesosutterella faecium</name>
    <dbReference type="NCBI Taxonomy" id="2925194"/>
    <lineage>
        <taxon>Bacteria</taxon>
        <taxon>Pseudomonadati</taxon>
        <taxon>Pseudomonadota</taxon>
        <taxon>Betaproteobacteria</taxon>
        <taxon>Burkholderiales</taxon>
        <taxon>Sutterellaceae</taxon>
        <taxon>Mesosutterella</taxon>
    </lineage>
</organism>
<dbReference type="PROSITE" id="PS51257">
    <property type="entry name" value="PROKAR_LIPOPROTEIN"/>
    <property type="match status" value="1"/>
</dbReference>
<reference evidence="6" key="1">
    <citation type="submission" date="2023-03" db="EMBL/GenBank/DDBJ databases">
        <title>Mesosutterella sp. nov. isolated from porcine feces.</title>
        <authorList>
            <person name="Yu S."/>
        </authorList>
    </citation>
    <scope>NUCLEOTIDE SEQUENCE</scope>
    <source>
        <strain evidence="6">AGMB02718</strain>
    </source>
</reference>
<name>A0ABT7IR43_9BURK</name>
<comment type="caution">
    <text evidence="6">The sequence shown here is derived from an EMBL/GenBank/DDBJ whole genome shotgun (WGS) entry which is preliminary data.</text>
</comment>
<evidence type="ECO:0000259" key="5">
    <source>
        <dbReference type="Pfam" id="PF01212"/>
    </source>
</evidence>
<dbReference type="PANTHER" id="PTHR48097">
    <property type="entry name" value="L-THREONINE ALDOLASE-RELATED"/>
    <property type="match status" value="1"/>
</dbReference>
<keyword evidence="7" id="KW-1185">Reference proteome</keyword>
<dbReference type="Proteomes" id="UP001165481">
    <property type="component" value="Unassembled WGS sequence"/>
</dbReference>
<evidence type="ECO:0000256" key="2">
    <source>
        <dbReference type="ARBA" id="ARBA00006966"/>
    </source>
</evidence>
<feature type="domain" description="Aromatic amino acid beta-eliminating lyase/threonine aldolase" evidence="5">
    <location>
        <begin position="6"/>
        <end position="219"/>
    </location>
</feature>
<evidence type="ECO:0000256" key="4">
    <source>
        <dbReference type="ARBA" id="ARBA00022898"/>
    </source>
</evidence>
<sequence length="252" mass="27498">MNKLSFASDYMAGAHPAVMARLNETNLWNTAGYGCDEFSESARRKIREAAKCPKAAVYFLVGGTQTNATVIDAHLPSYQGVISADSGHVSVHEAGAIEFTRHKVLPLPQRNGKISAAQIDAYCRCFYEDGNHDHMVMPGLVYLSQPTEYGTLYSLKELEEIREACSRWRLKLYVDGARLAYGLASPENDVAISDLARLCDAFYIGGTKCGALLGEAVVFPEPDAAPGFFTLMKQHGALLAKGRLIGIQFDVL</sequence>
<accession>A0ABT7IR43</accession>
<evidence type="ECO:0000313" key="6">
    <source>
        <dbReference type="EMBL" id="MDL2059781.1"/>
    </source>
</evidence>
<dbReference type="Gene3D" id="3.40.640.10">
    <property type="entry name" value="Type I PLP-dependent aspartate aminotransferase-like (Major domain)"/>
    <property type="match status" value="1"/>
</dbReference>
<dbReference type="GO" id="GO:0016829">
    <property type="term" value="F:lyase activity"/>
    <property type="evidence" value="ECO:0007669"/>
    <property type="project" value="UniProtKB-KW"/>
</dbReference>
<dbReference type="SUPFAM" id="SSF53383">
    <property type="entry name" value="PLP-dependent transferases"/>
    <property type="match status" value="1"/>
</dbReference>